<keyword evidence="1" id="KW-1133">Transmembrane helix</keyword>
<accession>A0A6A4QRT9</accession>
<dbReference type="AlphaFoldDB" id="A0A6A4QRT9"/>
<reference evidence="3" key="1">
    <citation type="journal article" date="2020" name="Nat. Commun.">
        <title>Genome sequence of the cluster root forming white lupin.</title>
        <authorList>
            <person name="Hufnagel B."/>
            <person name="Marques A."/>
            <person name="Soriano A."/>
            <person name="Marques L."/>
            <person name="Divol F."/>
            <person name="Doumas P."/>
            <person name="Sallet E."/>
            <person name="Mancinotti D."/>
            <person name="Carrere S."/>
            <person name="Marande W."/>
            <person name="Arribat S."/>
            <person name="Keller J."/>
            <person name="Huneau C."/>
            <person name="Blein T."/>
            <person name="Aime D."/>
            <person name="Laguerre M."/>
            <person name="Taylor J."/>
            <person name="Schubert V."/>
            <person name="Nelson M."/>
            <person name="Geu-Flores F."/>
            <person name="Crespi M."/>
            <person name="Gallardo-Guerrero K."/>
            <person name="Delaux P.-M."/>
            <person name="Salse J."/>
            <person name="Berges H."/>
            <person name="Guyot R."/>
            <person name="Gouzy J."/>
            <person name="Peret B."/>
        </authorList>
    </citation>
    <scope>NUCLEOTIDE SEQUENCE [LARGE SCALE GENOMIC DNA]</scope>
    <source>
        <strain evidence="3">cv. Amiga</strain>
    </source>
</reference>
<gene>
    <name evidence="2" type="ORF">Lalb_Chr03g0031041</name>
</gene>
<feature type="transmembrane region" description="Helical" evidence="1">
    <location>
        <begin position="30"/>
        <end position="51"/>
    </location>
</feature>
<keyword evidence="1" id="KW-0812">Transmembrane</keyword>
<sequence>MVTTEEEEEKIVFLEFGIASLCQNLHRFDVVVVVVGIGESFGFLPLLYGALNLELDEGFDDEDESYEDPDSDPCCDFPLPAFNQYAFSYWLVVIDSSHFYSLLVLLLPHLSATDTILILVLASPKTCSCHSIF</sequence>
<dbReference type="Proteomes" id="UP000447434">
    <property type="component" value="Chromosome 3"/>
</dbReference>
<comment type="caution">
    <text evidence="2">The sequence shown here is derived from an EMBL/GenBank/DDBJ whole genome shotgun (WGS) entry which is preliminary data.</text>
</comment>
<evidence type="ECO:0000313" key="2">
    <source>
        <dbReference type="EMBL" id="KAE9617028.1"/>
    </source>
</evidence>
<evidence type="ECO:0000256" key="1">
    <source>
        <dbReference type="SAM" id="Phobius"/>
    </source>
</evidence>
<feature type="transmembrane region" description="Helical" evidence="1">
    <location>
        <begin position="99"/>
        <end position="122"/>
    </location>
</feature>
<keyword evidence="1" id="KW-0472">Membrane</keyword>
<protein>
    <submittedName>
        <fullName evidence="2">Uncharacterized protein</fullName>
    </submittedName>
</protein>
<organism evidence="2 3">
    <name type="scientific">Lupinus albus</name>
    <name type="common">White lupine</name>
    <name type="synonym">Lupinus termis</name>
    <dbReference type="NCBI Taxonomy" id="3870"/>
    <lineage>
        <taxon>Eukaryota</taxon>
        <taxon>Viridiplantae</taxon>
        <taxon>Streptophyta</taxon>
        <taxon>Embryophyta</taxon>
        <taxon>Tracheophyta</taxon>
        <taxon>Spermatophyta</taxon>
        <taxon>Magnoliopsida</taxon>
        <taxon>eudicotyledons</taxon>
        <taxon>Gunneridae</taxon>
        <taxon>Pentapetalae</taxon>
        <taxon>rosids</taxon>
        <taxon>fabids</taxon>
        <taxon>Fabales</taxon>
        <taxon>Fabaceae</taxon>
        <taxon>Papilionoideae</taxon>
        <taxon>50 kb inversion clade</taxon>
        <taxon>genistoids sensu lato</taxon>
        <taxon>core genistoids</taxon>
        <taxon>Genisteae</taxon>
        <taxon>Lupinus</taxon>
    </lineage>
</organism>
<evidence type="ECO:0000313" key="3">
    <source>
        <dbReference type="Proteomes" id="UP000447434"/>
    </source>
</evidence>
<dbReference type="EMBL" id="WOCE01000003">
    <property type="protein sequence ID" value="KAE9617028.1"/>
    <property type="molecule type" value="Genomic_DNA"/>
</dbReference>
<name>A0A6A4QRT9_LUPAL</name>
<keyword evidence="3" id="KW-1185">Reference proteome</keyword>
<proteinExistence type="predicted"/>